<evidence type="ECO:0008006" key="4">
    <source>
        <dbReference type="Google" id="ProtNLM"/>
    </source>
</evidence>
<gene>
    <name evidence="2" type="ORF">L3X38_004460</name>
</gene>
<accession>A0AAD4ZP21</accession>
<evidence type="ECO:0000256" key="1">
    <source>
        <dbReference type="SAM" id="MobiDB-lite"/>
    </source>
</evidence>
<comment type="caution">
    <text evidence="2">The sequence shown here is derived from an EMBL/GenBank/DDBJ whole genome shotgun (WGS) entry which is preliminary data.</text>
</comment>
<dbReference type="Proteomes" id="UP001054821">
    <property type="component" value="Chromosome 1"/>
</dbReference>
<protein>
    <recommendedName>
        <fullName evidence="4">Transposable element protein</fullName>
    </recommendedName>
</protein>
<feature type="region of interest" description="Disordered" evidence="1">
    <location>
        <begin position="1"/>
        <end position="22"/>
    </location>
</feature>
<organism evidence="2 3">
    <name type="scientific">Prunus dulcis</name>
    <name type="common">Almond</name>
    <name type="synonym">Amygdalus dulcis</name>
    <dbReference type="NCBI Taxonomy" id="3755"/>
    <lineage>
        <taxon>Eukaryota</taxon>
        <taxon>Viridiplantae</taxon>
        <taxon>Streptophyta</taxon>
        <taxon>Embryophyta</taxon>
        <taxon>Tracheophyta</taxon>
        <taxon>Spermatophyta</taxon>
        <taxon>Magnoliopsida</taxon>
        <taxon>eudicotyledons</taxon>
        <taxon>Gunneridae</taxon>
        <taxon>Pentapetalae</taxon>
        <taxon>rosids</taxon>
        <taxon>fabids</taxon>
        <taxon>Rosales</taxon>
        <taxon>Rosaceae</taxon>
        <taxon>Amygdaloideae</taxon>
        <taxon>Amygdaleae</taxon>
        <taxon>Prunus</taxon>
    </lineage>
</organism>
<evidence type="ECO:0000313" key="3">
    <source>
        <dbReference type="Proteomes" id="UP001054821"/>
    </source>
</evidence>
<evidence type="ECO:0000313" key="2">
    <source>
        <dbReference type="EMBL" id="KAI5351569.1"/>
    </source>
</evidence>
<proteinExistence type="predicted"/>
<keyword evidence="3" id="KW-1185">Reference proteome</keyword>
<sequence>MEHSKKEFLPVGHDSDFESDVDDRKSTSEYVFTQSTTADSTIEAEYIAASDTTKKVIWMKKFITELGVVPSIVTSHFIL</sequence>
<dbReference type="EMBL" id="JAJFAZ020000001">
    <property type="protein sequence ID" value="KAI5351569.1"/>
    <property type="molecule type" value="Genomic_DNA"/>
</dbReference>
<reference evidence="2 3" key="1">
    <citation type="journal article" date="2022" name="G3 (Bethesda)">
        <title>Whole-genome sequence and methylome profiling of the almond [Prunus dulcis (Mill.) D.A. Webb] cultivar 'Nonpareil'.</title>
        <authorList>
            <person name="D'Amico-Willman K.M."/>
            <person name="Ouma W.Z."/>
            <person name="Meulia T."/>
            <person name="Sideli G.M."/>
            <person name="Gradziel T.M."/>
            <person name="Fresnedo-Ramirez J."/>
        </authorList>
    </citation>
    <scope>NUCLEOTIDE SEQUENCE [LARGE SCALE GENOMIC DNA]</scope>
    <source>
        <strain evidence="2">Clone GOH B32 T37-40</strain>
    </source>
</reference>
<name>A0AAD4ZP21_PRUDU</name>
<dbReference type="AlphaFoldDB" id="A0AAD4ZP21"/>
<dbReference type="CDD" id="cd09272">
    <property type="entry name" value="RNase_HI_RT_Ty1"/>
    <property type="match status" value="1"/>
</dbReference>